<reference evidence="2 3" key="1">
    <citation type="journal article" date="2020" name="mSystems">
        <title>Defining Genomic and Predicted Metabolic Features of the Acetobacterium Genus.</title>
        <authorList>
            <person name="Ross D.E."/>
            <person name="Marshall C.W."/>
            <person name="Gulliver D."/>
            <person name="May H.D."/>
            <person name="Norman R.S."/>
        </authorList>
    </citation>
    <scope>NUCLEOTIDE SEQUENCE [LARGE SCALE GENOMIC DNA]</scope>
    <source>
        <strain evidence="2 3">DSM 4132</strain>
    </source>
</reference>
<name>A0ABR6Z2L8_9FIRM</name>
<dbReference type="Proteomes" id="UP000622405">
    <property type="component" value="Unassembled WGS sequence"/>
</dbReference>
<proteinExistence type="predicted"/>
<dbReference type="EMBL" id="WJBE01000026">
    <property type="protein sequence ID" value="MBC3901387.1"/>
    <property type="molecule type" value="Genomic_DNA"/>
</dbReference>
<feature type="region of interest" description="Disordered" evidence="1">
    <location>
        <begin position="40"/>
        <end position="59"/>
    </location>
</feature>
<gene>
    <name evidence="2" type="ORF">GH811_17445</name>
</gene>
<sequence>MEYREKLSTANYVGKKRDFAERTGNPNKFQEAIDKFRLSNGLEPEHGKAGGIHERVRID</sequence>
<evidence type="ECO:0000313" key="2">
    <source>
        <dbReference type="EMBL" id="MBC3901387.1"/>
    </source>
</evidence>
<evidence type="ECO:0000313" key="3">
    <source>
        <dbReference type="Proteomes" id="UP000622405"/>
    </source>
</evidence>
<evidence type="ECO:0000256" key="1">
    <source>
        <dbReference type="SAM" id="MobiDB-lite"/>
    </source>
</evidence>
<keyword evidence="3" id="KW-1185">Reference proteome</keyword>
<organism evidence="2 3">
    <name type="scientific">Acetobacterium malicum</name>
    <dbReference type="NCBI Taxonomy" id="52692"/>
    <lineage>
        <taxon>Bacteria</taxon>
        <taxon>Bacillati</taxon>
        <taxon>Bacillota</taxon>
        <taxon>Clostridia</taxon>
        <taxon>Eubacteriales</taxon>
        <taxon>Eubacteriaceae</taxon>
        <taxon>Acetobacterium</taxon>
    </lineage>
</organism>
<protein>
    <submittedName>
        <fullName evidence="2">Uncharacterized protein</fullName>
    </submittedName>
</protein>
<accession>A0ABR6Z2L8</accession>
<comment type="caution">
    <text evidence="2">The sequence shown here is derived from an EMBL/GenBank/DDBJ whole genome shotgun (WGS) entry which is preliminary data.</text>
</comment>
<dbReference type="RefSeq" id="WP_186895439.1">
    <property type="nucleotide sequence ID" value="NZ_WJBE01000026.1"/>
</dbReference>